<organism evidence="3 4">
    <name type="scientific">Stutzerimonas tarimensis</name>
    <dbReference type="NCBI Taxonomy" id="1507735"/>
    <lineage>
        <taxon>Bacteria</taxon>
        <taxon>Pseudomonadati</taxon>
        <taxon>Pseudomonadota</taxon>
        <taxon>Gammaproteobacteria</taxon>
        <taxon>Pseudomonadales</taxon>
        <taxon>Pseudomonadaceae</taxon>
        <taxon>Stutzerimonas</taxon>
    </lineage>
</organism>
<sequence length="297" mass="32687">MFIHNLLAASDLSSLSRHAAERAALIACRLDVPLSIQHVVSHGALESLRHLLERHPEDYRQRLLDEAREELEKLAAGLVARHGAKIGLQLSQGQVVDEIAGYADALDAGLLVMGAHGEGQLSERFYGSTLERVLRGASRPLLAVKHAPAVEYRRVLVPIDFSDRSLHAVRMVQAIAPQAQLSLLHAYQLPFEGKLFQLGVGEAMHAEMLDALHEEARQRMDRLMSEADLDRTATSCSLFHGDPVRHVLEQQQTQDCDLIVMGKRGVGRLESWLVGSVTRHILAQAACDTLIVDVPPA</sequence>
<evidence type="ECO:0000256" key="1">
    <source>
        <dbReference type="ARBA" id="ARBA00008791"/>
    </source>
</evidence>
<gene>
    <name evidence="3" type="ORF">ACFOMF_08985</name>
</gene>
<protein>
    <submittedName>
        <fullName evidence="3">Universal stress protein</fullName>
    </submittedName>
</protein>
<feature type="domain" description="UspA" evidence="2">
    <location>
        <begin position="152"/>
        <end position="292"/>
    </location>
</feature>
<dbReference type="InterPro" id="IPR014729">
    <property type="entry name" value="Rossmann-like_a/b/a_fold"/>
</dbReference>
<dbReference type="PANTHER" id="PTHR46268">
    <property type="entry name" value="STRESS RESPONSE PROTEIN NHAX"/>
    <property type="match status" value="1"/>
</dbReference>
<dbReference type="Gene3D" id="3.40.50.620">
    <property type="entry name" value="HUPs"/>
    <property type="match status" value="2"/>
</dbReference>
<name>A0ABV7T5Y3_9GAMM</name>
<dbReference type="CDD" id="cd00293">
    <property type="entry name" value="USP-like"/>
    <property type="match status" value="2"/>
</dbReference>
<dbReference type="Pfam" id="PF00582">
    <property type="entry name" value="Usp"/>
    <property type="match status" value="2"/>
</dbReference>
<accession>A0ABV7T5Y3</accession>
<dbReference type="Proteomes" id="UP001595630">
    <property type="component" value="Unassembled WGS sequence"/>
</dbReference>
<dbReference type="RefSeq" id="WP_386363927.1">
    <property type="nucleotide sequence ID" value="NZ_JBHRXZ010000018.1"/>
</dbReference>
<dbReference type="InterPro" id="IPR006015">
    <property type="entry name" value="Universal_stress_UspA"/>
</dbReference>
<reference evidence="4" key="1">
    <citation type="journal article" date="2019" name="Int. J. Syst. Evol. Microbiol.">
        <title>The Global Catalogue of Microorganisms (GCM) 10K type strain sequencing project: providing services to taxonomists for standard genome sequencing and annotation.</title>
        <authorList>
            <consortium name="The Broad Institute Genomics Platform"/>
            <consortium name="The Broad Institute Genome Sequencing Center for Infectious Disease"/>
            <person name="Wu L."/>
            <person name="Ma J."/>
        </authorList>
    </citation>
    <scope>NUCLEOTIDE SEQUENCE [LARGE SCALE GENOMIC DNA]</scope>
    <source>
        <strain evidence="4">KCTC 42447</strain>
    </source>
</reference>
<dbReference type="EMBL" id="JBHRXZ010000018">
    <property type="protein sequence ID" value="MFC3607908.1"/>
    <property type="molecule type" value="Genomic_DNA"/>
</dbReference>
<feature type="domain" description="UspA" evidence="2">
    <location>
        <begin position="4"/>
        <end position="145"/>
    </location>
</feature>
<comment type="caution">
    <text evidence="3">The sequence shown here is derived from an EMBL/GenBank/DDBJ whole genome shotgun (WGS) entry which is preliminary data.</text>
</comment>
<dbReference type="PANTHER" id="PTHR46268:SF6">
    <property type="entry name" value="UNIVERSAL STRESS PROTEIN UP12"/>
    <property type="match status" value="1"/>
</dbReference>
<evidence type="ECO:0000259" key="2">
    <source>
        <dbReference type="Pfam" id="PF00582"/>
    </source>
</evidence>
<dbReference type="SUPFAM" id="SSF52402">
    <property type="entry name" value="Adenine nucleotide alpha hydrolases-like"/>
    <property type="match status" value="2"/>
</dbReference>
<keyword evidence="4" id="KW-1185">Reference proteome</keyword>
<evidence type="ECO:0000313" key="4">
    <source>
        <dbReference type="Proteomes" id="UP001595630"/>
    </source>
</evidence>
<dbReference type="InterPro" id="IPR006016">
    <property type="entry name" value="UspA"/>
</dbReference>
<dbReference type="PRINTS" id="PR01438">
    <property type="entry name" value="UNVRSLSTRESS"/>
</dbReference>
<comment type="similarity">
    <text evidence="1">Belongs to the universal stress protein A family.</text>
</comment>
<proteinExistence type="inferred from homology"/>
<evidence type="ECO:0000313" key="3">
    <source>
        <dbReference type="EMBL" id="MFC3607908.1"/>
    </source>
</evidence>